<evidence type="ECO:0000256" key="3">
    <source>
        <dbReference type="ARBA" id="ARBA00022741"/>
    </source>
</evidence>
<dbReference type="GO" id="GO:0004674">
    <property type="term" value="F:protein serine/threonine kinase activity"/>
    <property type="evidence" value="ECO:0007669"/>
    <property type="project" value="UniProtKB-KW"/>
</dbReference>
<dbReference type="PANTHER" id="PTHR43671:SF13">
    <property type="entry name" value="SERINE_THREONINE-PROTEIN KINASE NEK2"/>
    <property type="match status" value="1"/>
</dbReference>
<proteinExistence type="predicted"/>
<feature type="region of interest" description="Disordered" evidence="6">
    <location>
        <begin position="270"/>
        <end position="387"/>
    </location>
</feature>
<gene>
    <name evidence="8" type="ORF">K7862_34415</name>
</gene>
<feature type="region of interest" description="Disordered" evidence="6">
    <location>
        <begin position="422"/>
        <end position="478"/>
    </location>
</feature>
<reference evidence="8 9" key="1">
    <citation type="submission" date="2021-08" db="EMBL/GenBank/DDBJ databases">
        <title>WGS of actinomycetes from Thailand.</title>
        <authorList>
            <person name="Thawai C."/>
        </authorList>
    </citation>
    <scope>NUCLEOTIDE SEQUENCE [LARGE SCALE GENOMIC DNA]</scope>
    <source>
        <strain evidence="8 9">PLK6-54</strain>
    </source>
</reference>
<keyword evidence="9" id="KW-1185">Reference proteome</keyword>
<dbReference type="SUPFAM" id="SSF56112">
    <property type="entry name" value="Protein kinase-like (PK-like)"/>
    <property type="match status" value="1"/>
</dbReference>
<keyword evidence="2" id="KW-0808">Transferase</keyword>
<feature type="compositionally biased region" description="Polar residues" evidence="6">
    <location>
        <begin position="459"/>
        <end position="476"/>
    </location>
</feature>
<evidence type="ECO:0000256" key="5">
    <source>
        <dbReference type="ARBA" id="ARBA00022840"/>
    </source>
</evidence>
<sequence>MGTVYLSHTRGGQPVALKVIRREYAQNEEFRRRFQQEVQAARRVQGYHVVPVADHDTTGDPPWLATTYVPGLPLDEALTRHGALPMPAVLQLVGCTAEALRAVHAAGVIHRDLKPSNILLAANGPWVIDFGIARAADSTQLTRSGGLIGTPQFMSPEHANGLELTPATDLFSLGLIAAVAATGRHPYGTAGAITLAAKIANTAFRPPDLSGYPDVLRPLLERCLAAEPGDRPSPAELSALCEQAAGRPLREFAGWLPGPLAADIAHHEEAAARPPQPEGPAGLGTGPVAGPTVPDAPPSAPAAPSAAPPAAPSVIPAPPAQPPSAGTTGAPAAATTGMWTAGTGSPTAPPPSAYGPHTFPTYPPGAAGQGTGPLDPLGPGGQAAGAAAGSNGRIRKVVAIGGMVIALVLAVTLTYALARQSDGDGASADGRHATTGGTGATTPAQATTTPATQAPPTTDDGQSSGGPSADPTQAGSGTPELLVKDRKFVLRSPAFNTGTHVDLDKATADPNGGIGDTKGFEIEYQDWSGSSMRFLTTFGKSEGTSFDACRAGVGADALPGEIYKNDLDADKYFTKGTVLCTITSDGNLAMLQITGETPSDDTSMTAPMPSYTTLLTVWRLPDAQSPSPGSG</sequence>
<dbReference type="InterPro" id="IPR008271">
    <property type="entry name" value="Ser/Thr_kinase_AS"/>
</dbReference>
<feature type="domain" description="Protein kinase" evidence="7">
    <location>
        <begin position="1"/>
        <end position="253"/>
    </location>
</feature>
<evidence type="ECO:0000256" key="4">
    <source>
        <dbReference type="ARBA" id="ARBA00022777"/>
    </source>
</evidence>
<comment type="caution">
    <text evidence="8">The sequence shown here is derived from an EMBL/GenBank/DDBJ whole genome shotgun (WGS) entry which is preliminary data.</text>
</comment>
<dbReference type="SMART" id="SM00220">
    <property type="entry name" value="S_TKc"/>
    <property type="match status" value="1"/>
</dbReference>
<keyword evidence="3" id="KW-0547">Nucleotide-binding</keyword>
<dbReference type="Gene3D" id="1.10.510.10">
    <property type="entry name" value="Transferase(Phosphotransferase) domain 1"/>
    <property type="match status" value="1"/>
</dbReference>
<dbReference type="PROSITE" id="PS50011">
    <property type="entry name" value="PROTEIN_KINASE_DOM"/>
    <property type="match status" value="1"/>
</dbReference>
<organism evidence="8 9">
    <name type="scientific">Actinacidiphila acidipaludis</name>
    <dbReference type="NCBI Taxonomy" id="2873382"/>
    <lineage>
        <taxon>Bacteria</taxon>
        <taxon>Bacillati</taxon>
        <taxon>Actinomycetota</taxon>
        <taxon>Actinomycetes</taxon>
        <taxon>Kitasatosporales</taxon>
        <taxon>Streptomycetaceae</taxon>
        <taxon>Actinacidiphila</taxon>
    </lineage>
</organism>
<dbReference type="InterPro" id="IPR050660">
    <property type="entry name" value="NEK_Ser/Thr_kinase"/>
</dbReference>
<feature type="compositionally biased region" description="Low complexity" evidence="6">
    <location>
        <begin position="440"/>
        <end position="458"/>
    </location>
</feature>
<protein>
    <recommendedName>
        <fullName evidence="1">non-specific serine/threonine protein kinase</fullName>
        <ecNumber evidence="1">2.7.11.1</ecNumber>
    </recommendedName>
</protein>
<dbReference type="CDD" id="cd14014">
    <property type="entry name" value="STKc_PknB_like"/>
    <property type="match status" value="1"/>
</dbReference>
<evidence type="ECO:0000256" key="1">
    <source>
        <dbReference type="ARBA" id="ARBA00012513"/>
    </source>
</evidence>
<dbReference type="EC" id="2.7.11.1" evidence="1"/>
<dbReference type="PANTHER" id="PTHR43671">
    <property type="entry name" value="SERINE/THREONINE-PROTEIN KINASE NEK"/>
    <property type="match status" value="1"/>
</dbReference>
<dbReference type="EMBL" id="JAINZZ010000083">
    <property type="protein sequence ID" value="MBY8882695.1"/>
    <property type="molecule type" value="Genomic_DNA"/>
</dbReference>
<feature type="compositionally biased region" description="Pro residues" evidence="6">
    <location>
        <begin position="294"/>
        <end position="322"/>
    </location>
</feature>
<dbReference type="PROSITE" id="PS00108">
    <property type="entry name" value="PROTEIN_KINASE_ST"/>
    <property type="match status" value="1"/>
</dbReference>
<accession>A0ABS7QHP2</accession>
<keyword evidence="8" id="KW-0723">Serine/threonine-protein kinase</keyword>
<evidence type="ECO:0000313" key="9">
    <source>
        <dbReference type="Proteomes" id="UP000778578"/>
    </source>
</evidence>
<dbReference type="InterPro" id="IPR011009">
    <property type="entry name" value="Kinase-like_dom_sf"/>
</dbReference>
<feature type="compositionally biased region" description="Low complexity" evidence="6">
    <location>
        <begin position="323"/>
        <end position="346"/>
    </location>
</feature>
<name>A0ABS7QHP2_9ACTN</name>
<dbReference type="Gene3D" id="3.30.200.20">
    <property type="entry name" value="Phosphorylase Kinase, domain 1"/>
    <property type="match status" value="1"/>
</dbReference>
<dbReference type="Proteomes" id="UP000778578">
    <property type="component" value="Unassembled WGS sequence"/>
</dbReference>
<evidence type="ECO:0000256" key="2">
    <source>
        <dbReference type="ARBA" id="ARBA00022679"/>
    </source>
</evidence>
<evidence type="ECO:0000259" key="7">
    <source>
        <dbReference type="PROSITE" id="PS50011"/>
    </source>
</evidence>
<keyword evidence="5" id="KW-0067">ATP-binding</keyword>
<evidence type="ECO:0000313" key="8">
    <source>
        <dbReference type="EMBL" id="MBY8882695.1"/>
    </source>
</evidence>
<evidence type="ECO:0000256" key="6">
    <source>
        <dbReference type="SAM" id="MobiDB-lite"/>
    </source>
</evidence>
<dbReference type="InterPro" id="IPR000719">
    <property type="entry name" value="Prot_kinase_dom"/>
</dbReference>
<dbReference type="Pfam" id="PF00069">
    <property type="entry name" value="Pkinase"/>
    <property type="match status" value="1"/>
</dbReference>
<keyword evidence="4 8" id="KW-0418">Kinase</keyword>